<keyword evidence="3" id="KW-1003">Cell membrane</keyword>
<evidence type="ECO:0000256" key="3">
    <source>
        <dbReference type="ARBA" id="ARBA00022475"/>
    </source>
</evidence>
<gene>
    <name evidence="7" type="ORF">IAG03_09510</name>
</gene>
<comment type="similarity">
    <text evidence="2">Belongs to the VirD4/TraG family.</text>
</comment>
<dbReference type="InterPro" id="IPR051539">
    <property type="entry name" value="T4SS-coupling_protein"/>
</dbReference>
<dbReference type="InterPro" id="IPR027417">
    <property type="entry name" value="P-loop_NTPase"/>
</dbReference>
<evidence type="ECO:0000256" key="2">
    <source>
        <dbReference type="ARBA" id="ARBA00008806"/>
    </source>
</evidence>
<keyword evidence="8" id="KW-1185">Reference proteome</keyword>
<keyword evidence="5" id="KW-1133">Transmembrane helix</keyword>
<reference evidence="7" key="1">
    <citation type="submission" date="2020-08" db="EMBL/GenBank/DDBJ databases">
        <title>Genome public.</title>
        <authorList>
            <person name="Liu C."/>
            <person name="Sun Q."/>
        </authorList>
    </citation>
    <scope>NUCLEOTIDE SEQUENCE</scope>
    <source>
        <strain evidence="7">NSJ-40</strain>
    </source>
</reference>
<protein>
    <submittedName>
        <fullName evidence="7">Type IV secretory system conjugative DNA transfer family protein</fullName>
    </submittedName>
</protein>
<organism evidence="7 8">
    <name type="scientific">Yeguia hominis</name>
    <dbReference type="NCBI Taxonomy" id="2763662"/>
    <lineage>
        <taxon>Bacteria</taxon>
        <taxon>Bacillati</taxon>
        <taxon>Bacillota</taxon>
        <taxon>Clostridia</taxon>
        <taxon>Eubacteriales</taxon>
        <taxon>Yeguiaceae</taxon>
        <taxon>Yeguia</taxon>
    </lineage>
</organism>
<evidence type="ECO:0000313" key="7">
    <source>
        <dbReference type="EMBL" id="MBC8534221.1"/>
    </source>
</evidence>
<comment type="caution">
    <text evidence="7">The sequence shown here is derived from an EMBL/GenBank/DDBJ whole genome shotgun (WGS) entry which is preliminary data.</text>
</comment>
<dbReference type="AlphaFoldDB" id="A0A926DAF1"/>
<name>A0A926DAF1_9FIRM</name>
<keyword evidence="6" id="KW-0472">Membrane</keyword>
<dbReference type="Proteomes" id="UP000651482">
    <property type="component" value="Unassembled WGS sequence"/>
</dbReference>
<dbReference type="GO" id="GO:0005886">
    <property type="term" value="C:plasma membrane"/>
    <property type="evidence" value="ECO:0007669"/>
    <property type="project" value="UniProtKB-SubCell"/>
</dbReference>
<evidence type="ECO:0000256" key="4">
    <source>
        <dbReference type="ARBA" id="ARBA00022692"/>
    </source>
</evidence>
<dbReference type="EMBL" id="JACRSN010000014">
    <property type="protein sequence ID" value="MBC8534221.1"/>
    <property type="molecule type" value="Genomic_DNA"/>
</dbReference>
<evidence type="ECO:0000256" key="5">
    <source>
        <dbReference type="ARBA" id="ARBA00022989"/>
    </source>
</evidence>
<evidence type="ECO:0000256" key="1">
    <source>
        <dbReference type="ARBA" id="ARBA00004651"/>
    </source>
</evidence>
<evidence type="ECO:0000256" key="6">
    <source>
        <dbReference type="ARBA" id="ARBA00023136"/>
    </source>
</evidence>
<proteinExistence type="inferred from homology"/>
<dbReference type="SUPFAM" id="SSF52540">
    <property type="entry name" value="P-loop containing nucleoside triphosphate hydrolases"/>
    <property type="match status" value="1"/>
</dbReference>
<dbReference type="CDD" id="cd01127">
    <property type="entry name" value="TrwB_TraG_TraD_VirD4"/>
    <property type="match status" value="1"/>
</dbReference>
<sequence length="436" mass="49354">MLRDTGHLLEEMGYEIKVLDLIDMEKSHCYNPFVYLHSDNDVQRLVTNLFKSTTPKGSQSNDPFWDTSASMLLSALVYYLHYKAPEDEQNFAMVMEMLQAAAIDNEEDPRPSPLDCLFADLELDRPDHIALKYYRSYHTGSAKTLKSIQITLAARLEKFNLESLAALICTDELDLASMGEKKVALFAIIPDNDSSFNFLVSILYTQLFQQLFFSADHIHGGALPILVHFLMDEFANVSLPDDFDKILSVMRSRGVFVSIILQNLAQLKALFEKQWESIVGNCDEFLYLGGNEQSTHKYVSELLGKETIDTNTYGKSSGRSGNYSTNYQISGRELLTPDEVRMLDNRYAILFIRGELLVMDLKYDILKHPAVDLTADGKGSVYQHGKVTSNVATIEVQYLAPDTLPDTEVSETTYELLSDEDFNSETNNNTTTKLRR</sequence>
<keyword evidence="4" id="KW-0812">Transmembrane</keyword>
<dbReference type="Gene3D" id="3.40.50.300">
    <property type="entry name" value="P-loop containing nucleotide triphosphate hydrolases"/>
    <property type="match status" value="1"/>
</dbReference>
<dbReference type="Pfam" id="PF02534">
    <property type="entry name" value="T4SS-DNA_transf"/>
    <property type="match status" value="1"/>
</dbReference>
<dbReference type="PANTHER" id="PTHR37937">
    <property type="entry name" value="CONJUGATIVE TRANSFER: DNA TRANSPORT"/>
    <property type="match status" value="1"/>
</dbReference>
<accession>A0A926DAF1</accession>
<dbReference type="InterPro" id="IPR003688">
    <property type="entry name" value="TraG/VirD4"/>
</dbReference>
<comment type="subcellular location">
    <subcellularLocation>
        <location evidence="1">Cell membrane</location>
        <topology evidence="1">Multi-pass membrane protein</topology>
    </subcellularLocation>
</comment>
<dbReference type="PANTHER" id="PTHR37937:SF1">
    <property type="entry name" value="CONJUGATIVE TRANSFER: DNA TRANSPORT"/>
    <property type="match status" value="1"/>
</dbReference>
<evidence type="ECO:0000313" key="8">
    <source>
        <dbReference type="Proteomes" id="UP000651482"/>
    </source>
</evidence>
<dbReference type="NCBIfam" id="NF045973">
    <property type="entry name" value="conju_CD1115"/>
    <property type="match status" value="1"/>
</dbReference>